<feature type="domain" description="Methyl-accepting transducer" evidence="5">
    <location>
        <begin position="67"/>
        <end position="254"/>
    </location>
</feature>
<dbReference type="PANTHER" id="PTHR32089">
    <property type="entry name" value="METHYL-ACCEPTING CHEMOTAXIS PROTEIN MCPB"/>
    <property type="match status" value="1"/>
</dbReference>
<evidence type="ECO:0000256" key="2">
    <source>
        <dbReference type="ARBA" id="ARBA00023224"/>
    </source>
</evidence>
<dbReference type="Pfam" id="PF00015">
    <property type="entry name" value="MCPsignal"/>
    <property type="match status" value="1"/>
</dbReference>
<sequence>MLVLKSTYDELAQDKARLNKDLAAALDENELLRRELEELKSDLASGAIQTQENHQDSMLRSALDCISQVEGIRETVLASFERIETESQSVTEINDLFDVASGALDNIVSGMAGLTGKMSNMTTNISGLSEMADNINSFVTTISSISDQTNLLALNAAIEAARAGDAGRGFSVVADEVRSLANNTSESANEVAELVRKIISSTSETVTTVDDIQSNNQSLADGVDKLNEFYGTIVEQTNKMKNVIQDAAIRSFIQTVKLDHIVWKGDIYAIAFGTSNKTSADVADQVSCRLGSWMEGTGRDTYGKVPAFQRLERPHRALHENGVKALEYLKKDDKQGASAHMQKMEAASQEIMQCLDDIIR</sequence>
<protein>
    <submittedName>
        <fullName evidence="6">Chemotaxis protein</fullName>
    </submittedName>
</protein>
<evidence type="ECO:0000313" key="6">
    <source>
        <dbReference type="EMBL" id="BDX05052.1"/>
    </source>
</evidence>
<organism evidence="6 7">
    <name type="scientific">Planctobacterium marinum</name>
    <dbReference type="NCBI Taxonomy" id="1631968"/>
    <lineage>
        <taxon>Bacteria</taxon>
        <taxon>Pseudomonadati</taxon>
        <taxon>Pseudomonadota</taxon>
        <taxon>Gammaproteobacteria</taxon>
        <taxon>Alteromonadales</taxon>
        <taxon>Alteromonadaceae</taxon>
        <taxon>Planctobacterium</taxon>
    </lineage>
</organism>
<dbReference type="KEGG" id="pmaw:MACH26_05730"/>
<dbReference type="EMBL" id="AP027272">
    <property type="protein sequence ID" value="BDX05052.1"/>
    <property type="molecule type" value="Genomic_DNA"/>
</dbReference>
<dbReference type="PROSITE" id="PS50111">
    <property type="entry name" value="CHEMOTAXIS_TRANSDUC_2"/>
    <property type="match status" value="1"/>
</dbReference>
<dbReference type="GO" id="GO:0006935">
    <property type="term" value="P:chemotaxis"/>
    <property type="evidence" value="ECO:0007669"/>
    <property type="project" value="UniProtKB-ARBA"/>
</dbReference>
<evidence type="ECO:0000256" key="4">
    <source>
        <dbReference type="SAM" id="Coils"/>
    </source>
</evidence>
<keyword evidence="7" id="KW-1185">Reference proteome</keyword>
<evidence type="ECO:0000256" key="1">
    <source>
        <dbReference type="ARBA" id="ARBA00004370"/>
    </source>
</evidence>
<gene>
    <name evidence="6" type="ORF">MACH26_05730</name>
</gene>
<dbReference type="GO" id="GO:0016020">
    <property type="term" value="C:membrane"/>
    <property type="evidence" value="ECO:0007669"/>
    <property type="project" value="UniProtKB-SubCell"/>
</dbReference>
<dbReference type="RefSeq" id="WP_338290996.1">
    <property type="nucleotide sequence ID" value="NZ_AP027272.1"/>
</dbReference>
<dbReference type="Pfam" id="PF13682">
    <property type="entry name" value="CZB"/>
    <property type="match status" value="1"/>
</dbReference>
<dbReference type="Gene3D" id="6.10.250.3200">
    <property type="match status" value="1"/>
</dbReference>
<dbReference type="SUPFAM" id="SSF58104">
    <property type="entry name" value="Methyl-accepting chemotaxis protein (MCP) signaling domain"/>
    <property type="match status" value="1"/>
</dbReference>
<proteinExistence type="predicted"/>
<dbReference type="GO" id="GO:0007165">
    <property type="term" value="P:signal transduction"/>
    <property type="evidence" value="ECO:0007669"/>
    <property type="project" value="UniProtKB-KW"/>
</dbReference>
<dbReference type="InterPro" id="IPR004089">
    <property type="entry name" value="MCPsignal_dom"/>
</dbReference>
<keyword evidence="4" id="KW-0175">Coiled coil</keyword>
<accession>A0AA48HM79</accession>
<dbReference type="Gene3D" id="1.20.120.30">
    <property type="entry name" value="Aspartate receptor, ligand-binding domain"/>
    <property type="match status" value="1"/>
</dbReference>
<evidence type="ECO:0000259" key="5">
    <source>
        <dbReference type="PROSITE" id="PS50111"/>
    </source>
</evidence>
<dbReference type="Proteomes" id="UP001333710">
    <property type="component" value="Chromosome"/>
</dbReference>
<feature type="coiled-coil region" evidence="4">
    <location>
        <begin position="8"/>
        <end position="49"/>
    </location>
</feature>
<comment type="subcellular location">
    <subcellularLocation>
        <location evidence="1">Membrane</location>
    </subcellularLocation>
</comment>
<dbReference type="InterPro" id="IPR025991">
    <property type="entry name" value="Chemoreceptor_zinc-bind_dom"/>
</dbReference>
<evidence type="ECO:0000256" key="3">
    <source>
        <dbReference type="PROSITE-ProRule" id="PRU00284"/>
    </source>
</evidence>
<keyword evidence="2 3" id="KW-0807">Transducer</keyword>
<dbReference type="SMART" id="SM00283">
    <property type="entry name" value="MA"/>
    <property type="match status" value="1"/>
</dbReference>
<name>A0AA48HM79_9ALTE</name>
<dbReference type="PANTHER" id="PTHR32089:SF112">
    <property type="entry name" value="LYSOZYME-LIKE PROTEIN-RELATED"/>
    <property type="match status" value="1"/>
</dbReference>
<evidence type="ECO:0000313" key="7">
    <source>
        <dbReference type="Proteomes" id="UP001333710"/>
    </source>
</evidence>
<dbReference type="AlphaFoldDB" id="A0AA48HM79"/>
<reference evidence="6" key="1">
    <citation type="submission" date="2023-01" db="EMBL/GenBank/DDBJ databases">
        <title>Complete genome sequence of Planctobacterium marinum strain Dej080120_11.</title>
        <authorList>
            <person name="Ueki S."/>
            <person name="Maruyama F."/>
        </authorList>
    </citation>
    <scope>NUCLEOTIDE SEQUENCE</scope>
    <source>
        <strain evidence="6">Dej080120_11</strain>
    </source>
</reference>